<feature type="domain" description="F-box" evidence="2">
    <location>
        <begin position="5"/>
        <end position="51"/>
    </location>
</feature>
<reference evidence="3 4" key="1">
    <citation type="submission" date="2015-04" db="EMBL/GenBank/DDBJ databases">
        <title>Complete genome sequence of Schizopora paradoxa KUC8140, a cosmopolitan wood degrader in East Asia.</title>
        <authorList>
            <consortium name="DOE Joint Genome Institute"/>
            <person name="Min B."/>
            <person name="Park H."/>
            <person name="Jang Y."/>
            <person name="Kim J.-J."/>
            <person name="Kim K.H."/>
            <person name="Pangilinan J."/>
            <person name="Lipzen A."/>
            <person name="Riley R."/>
            <person name="Grigoriev I.V."/>
            <person name="Spatafora J.W."/>
            <person name="Choi I.-G."/>
        </authorList>
    </citation>
    <scope>NUCLEOTIDE SEQUENCE [LARGE SCALE GENOMIC DNA]</scope>
    <source>
        <strain evidence="3 4">KUC8140</strain>
    </source>
</reference>
<name>A0A0H2SSM3_9AGAM</name>
<keyword evidence="4" id="KW-1185">Reference proteome</keyword>
<dbReference type="Pfam" id="PF00646">
    <property type="entry name" value="F-box"/>
    <property type="match status" value="1"/>
</dbReference>
<dbReference type="EMBL" id="KQ085883">
    <property type="protein sequence ID" value="KLO20116.1"/>
    <property type="molecule type" value="Genomic_DNA"/>
</dbReference>
<dbReference type="InterPro" id="IPR036047">
    <property type="entry name" value="F-box-like_dom_sf"/>
</dbReference>
<accession>A0A0H2SSM3</accession>
<sequence>MNPNQVSFTSIPGELLLGILAFCNALDIIHCSQTCRSMHELVQTSPILQYAIELDIAGLCDTSLYKSSVNFELYHEFCARREIQKSMVGNDSLGLPSRTFRFSEGSSRQHCTGNALVRIYGSEKVTLTSLSTFESWTWDIPFNKRYKRFRVSPNMNIFVGVRTPENGLTSDGPIYLDVFDLKNGRQHPLAGSSCFTLTESAGKQIVFAPIIRIQNDLLFVWWTQCTPTNKIRMTSIINWRTGNWLRDDERSRIGCPRPLAQDFLIRQRFLEENSKSPIAIEVQMRTSRPQSGTDYPTVARFLFPSLCVPLSHHAGFFNIQINVTESEDLRTVSSTASRKFISSPSSQLVCLTWGAPSDYYTLVTHSSVFTNFSKYIPEDQGSDGSLRIIPWDKWGPANTRLLRTDCGSDQIHGNRLMLLNDVGGVKEILDFNQLDVARDKHRASSMQSQSDPHLQADSGTTFSVKFLQDIETSLPYRVIFRSHDRTPSWHLAWILREDIYSLSINQEYDEVKCYEYDKVVCAR</sequence>
<dbReference type="InParanoid" id="A0A0H2SSM3"/>
<dbReference type="OrthoDB" id="2745718at2759"/>
<dbReference type="CDD" id="cd09917">
    <property type="entry name" value="F-box_SF"/>
    <property type="match status" value="1"/>
</dbReference>
<protein>
    <recommendedName>
        <fullName evidence="2">F-box domain-containing protein</fullName>
    </recommendedName>
</protein>
<proteinExistence type="predicted"/>
<feature type="signal peptide" evidence="1">
    <location>
        <begin position="1"/>
        <end position="25"/>
    </location>
</feature>
<gene>
    <name evidence="3" type="ORF">SCHPADRAFT_898169</name>
</gene>
<organism evidence="3 4">
    <name type="scientific">Schizopora paradoxa</name>
    <dbReference type="NCBI Taxonomy" id="27342"/>
    <lineage>
        <taxon>Eukaryota</taxon>
        <taxon>Fungi</taxon>
        <taxon>Dikarya</taxon>
        <taxon>Basidiomycota</taxon>
        <taxon>Agaricomycotina</taxon>
        <taxon>Agaricomycetes</taxon>
        <taxon>Hymenochaetales</taxon>
        <taxon>Schizoporaceae</taxon>
        <taxon>Schizopora</taxon>
    </lineage>
</organism>
<evidence type="ECO:0000256" key="1">
    <source>
        <dbReference type="SAM" id="SignalP"/>
    </source>
</evidence>
<dbReference type="SUPFAM" id="SSF81383">
    <property type="entry name" value="F-box domain"/>
    <property type="match status" value="1"/>
</dbReference>
<evidence type="ECO:0000259" key="2">
    <source>
        <dbReference type="PROSITE" id="PS50181"/>
    </source>
</evidence>
<keyword evidence="1" id="KW-0732">Signal</keyword>
<evidence type="ECO:0000313" key="3">
    <source>
        <dbReference type="EMBL" id="KLO20116.1"/>
    </source>
</evidence>
<dbReference type="Gene3D" id="1.20.1280.50">
    <property type="match status" value="1"/>
</dbReference>
<dbReference type="AlphaFoldDB" id="A0A0H2SSM3"/>
<feature type="chain" id="PRO_5005202562" description="F-box domain-containing protein" evidence="1">
    <location>
        <begin position="26"/>
        <end position="523"/>
    </location>
</feature>
<evidence type="ECO:0000313" key="4">
    <source>
        <dbReference type="Proteomes" id="UP000053477"/>
    </source>
</evidence>
<dbReference type="Proteomes" id="UP000053477">
    <property type="component" value="Unassembled WGS sequence"/>
</dbReference>
<dbReference type="PROSITE" id="PS50181">
    <property type="entry name" value="FBOX"/>
    <property type="match status" value="1"/>
</dbReference>
<dbReference type="InterPro" id="IPR001810">
    <property type="entry name" value="F-box_dom"/>
</dbReference>